<name>C3ZH24_BRAFL</name>
<sequence length="383" mass="40023">MASPMEQPEEISLRDINFSDSNLDEKTDRRTELGPDVSAMKVSTSWSRRWKVATILLGALSLMLLVALIAIIALYESGDAGNTDQADKDGTKGVTTDVTPDVTSDVKCSTGHETPTPTVTPPPQSVTLSPPHPSDMPPTGVVPGQPVALQIPPGELGFYSMELPGLSEVSLELNTAGDVPADVAVYGCRGCTPTHVVYDVVQTSAASTQLRHTAAGAKFNPWTCGQNHLVGSSPRDCVNLRTVAGTERVSPAPVGVSTAGKAAAATQLSPIRAREDRTTVPTTAAGAEGGVCVFPVGPDNSVNFLTAFRGTVTDVVSARAGSARVSQGGEEELVKKGTASRRTAMAMAPVRKAHADVFMGGRASRVTHVCIKMLSIQRDAHST</sequence>
<keyword evidence="5" id="KW-0472">Membrane</keyword>
<keyword evidence="5" id="KW-0812">Transmembrane</keyword>
<evidence type="ECO:0000313" key="6">
    <source>
        <dbReference type="EMBL" id="EEN48171.1"/>
    </source>
</evidence>
<gene>
    <name evidence="6" type="ORF">BRAFLDRAFT_88117</name>
</gene>
<feature type="transmembrane region" description="Helical" evidence="5">
    <location>
        <begin position="50"/>
        <end position="75"/>
    </location>
</feature>
<dbReference type="PANTHER" id="PTHR11219">
    <property type="entry name" value="TENEURIN AND N-ACETYLGLUCOSAMINE-1-PHOSPHODIESTER ALPHA-N-ACETYLGLUCOSAMINIDASE"/>
    <property type="match status" value="1"/>
</dbReference>
<keyword evidence="2" id="KW-0677">Repeat</keyword>
<feature type="compositionally biased region" description="Pro residues" evidence="4">
    <location>
        <begin position="118"/>
        <end position="136"/>
    </location>
</feature>
<dbReference type="PANTHER" id="PTHR11219:SF69">
    <property type="entry name" value="TENEURIN-A"/>
    <property type="match status" value="1"/>
</dbReference>
<evidence type="ECO:0000256" key="1">
    <source>
        <dbReference type="ARBA" id="ARBA00022536"/>
    </source>
</evidence>
<feature type="compositionally biased region" description="Low complexity" evidence="4">
    <location>
        <begin position="92"/>
        <end position="107"/>
    </location>
</feature>
<evidence type="ECO:0000256" key="2">
    <source>
        <dbReference type="ARBA" id="ARBA00022737"/>
    </source>
</evidence>
<dbReference type="AlphaFoldDB" id="C3ZH24"/>
<proteinExistence type="predicted"/>
<keyword evidence="1" id="KW-0245">EGF-like domain</keyword>
<evidence type="ECO:0000256" key="3">
    <source>
        <dbReference type="ARBA" id="ARBA00023157"/>
    </source>
</evidence>
<reference evidence="6" key="1">
    <citation type="journal article" date="2008" name="Nature">
        <title>The amphioxus genome and the evolution of the chordate karyotype.</title>
        <authorList>
            <consortium name="US DOE Joint Genome Institute (JGI-PGF)"/>
            <person name="Putnam N.H."/>
            <person name="Butts T."/>
            <person name="Ferrier D.E.K."/>
            <person name="Furlong R.F."/>
            <person name="Hellsten U."/>
            <person name="Kawashima T."/>
            <person name="Robinson-Rechavi M."/>
            <person name="Shoguchi E."/>
            <person name="Terry A."/>
            <person name="Yu J.-K."/>
            <person name="Benito-Gutierrez E.L."/>
            <person name="Dubchak I."/>
            <person name="Garcia-Fernandez J."/>
            <person name="Gibson-Brown J.J."/>
            <person name="Grigoriev I.V."/>
            <person name="Horton A.C."/>
            <person name="de Jong P.J."/>
            <person name="Jurka J."/>
            <person name="Kapitonov V.V."/>
            <person name="Kohara Y."/>
            <person name="Kuroki Y."/>
            <person name="Lindquist E."/>
            <person name="Lucas S."/>
            <person name="Osoegawa K."/>
            <person name="Pennacchio L.A."/>
            <person name="Salamov A.A."/>
            <person name="Satou Y."/>
            <person name="Sauka-Spengler T."/>
            <person name="Schmutz J."/>
            <person name="Shin-I T."/>
            <person name="Toyoda A."/>
            <person name="Bronner-Fraser M."/>
            <person name="Fujiyama A."/>
            <person name="Holland L.Z."/>
            <person name="Holland P.W.H."/>
            <person name="Satoh N."/>
            <person name="Rokhsar D.S."/>
        </authorList>
    </citation>
    <scope>NUCLEOTIDE SEQUENCE [LARGE SCALE GENOMIC DNA]</scope>
    <source>
        <strain evidence="6">S238N-H82</strain>
        <tissue evidence="6">Testes</tissue>
    </source>
</reference>
<keyword evidence="3" id="KW-1015">Disulfide bond</keyword>
<organism>
    <name type="scientific">Branchiostoma floridae</name>
    <name type="common">Florida lancelet</name>
    <name type="synonym">Amphioxus</name>
    <dbReference type="NCBI Taxonomy" id="7739"/>
    <lineage>
        <taxon>Eukaryota</taxon>
        <taxon>Metazoa</taxon>
        <taxon>Chordata</taxon>
        <taxon>Cephalochordata</taxon>
        <taxon>Leptocardii</taxon>
        <taxon>Amphioxiformes</taxon>
        <taxon>Branchiostomatidae</taxon>
        <taxon>Branchiostoma</taxon>
    </lineage>
</organism>
<protein>
    <submittedName>
        <fullName evidence="6">Uncharacterized protein</fullName>
    </submittedName>
</protein>
<evidence type="ECO:0000256" key="5">
    <source>
        <dbReference type="SAM" id="Phobius"/>
    </source>
</evidence>
<dbReference type="InterPro" id="IPR051216">
    <property type="entry name" value="Teneurin"/>
</dbReference>
<dbReference type="InParanoid" id="C3ZH24"/>
<accession>C3ZH24</accession>
<keyword evidence="5" id="KW-1133">Transmembrane helix</keyword>
<feature type="region of interest" description="Disordered" evidence="4">
    <location>
        <begin position="79"/>
        <end position="138"/>
    </location>
</feature>
<evidence type="ECO:0000256" key="4">
    <source>
        <dbReference type="SAM" id="MobiDB-lite"/>
    </source>
</evidence>
<dbReference type="EMBL" id="GG666621">
    <property type="protein sequence ID" value="EEN48171.1"/>
    <property type="molecule type" value="Genomic_DNA"/>
</dbReference>